<comment type="caution">
    <text evidence="2">The sequence shown here is derived from an EMBL/GenBank/DDBJ whole genome shotgun (WGS) entry which is preliminary data.</text>
</comment>
<gene>
    <name evidence="2" type="ORF">DERYTH_LOCUS26844</name>
</gene>
<feature type="non-terminal residue" evidence="2">
    <location>
        <position position="46"/>
    </location>
</feature>
<accession>A0A9N9P9W6</accession>
<feature type="non-terminal residue" evidence="2">
    <location>
        <position position="1"/>
    </location>
</feature>
<name>A0A9N9P9W6_9GLOM</name>
<evidence type="ECO:0000313" key="2">
    <source>
        <dbReference type="EMBL" id="CAG8819800.1"/>
    </source>
</evidence>
<reference evidence="2" key="1">
    <citation type="submission" date="2021-06" db="EMBL/GenBank/DDBJ databases">
        <authorList>
            <person name="Kallberg Y."/>
            <person name="Tangrot J."/>
            <person name="Rosling A."/>
        </authorList>
    </citation>
    <scope>NUCLEOTIDE SEQUENCE</scope>
    <source>
        <strain evidence="2">MA453B</strain>
    </source>
</reference>
<sequence length="46" mass="5328">ICHEFEYWYSIMDSDIGNNVNQKVAAEDESPDYNIDEGDEDNANEE</sequence>
<evidence type="ECO:0000313" key="3">
    <source>
        <dbReference type="Proteomes" id="UP000789405"/>
    </source>
</evidence>
<keyword evidence="3" id="KW-1185">Reference proteome</keyword>
<dbReference type="AlphaFoldDB" id="A0A9N9P9W6"/>
<organism evidence="2 3">
    <name type="scientific">Dentiscutata erythropus</name>
    <dbReference type="NCBI Taxonomy" id="1348616"/>
    <lineage>
        <taxon>Eukaryota</taxon>
        <taxon>Fungi</taxon>
        <taxon>Fungi incertae sedis</taxon>
        <taxon>Mucoromycota</taxon>
        <taxon>Glomeromycotina</taxon>
        <taxon>Glomeromycetes</taxon>
        <taxon>Diversisporales</taxon>
        <taxon>Gigasporaceae</taxon>
        <taxon>Dentiscutata</taxon>
    </lineage>
</organism>
<dbReference type="Proteomes" id="UP000789405">
    <property type="component" value="Unassembled WGS sequence"/>
</dbReference>
<dbReference type="EMBL" id="CAJVPY010058428">
    <property type="protein sequence ID" value="CAG8819800.1"/>
    <property type="molecule type" value="Genomic_DNA"/>
</dbReference>
<feature type="region of interest" description="Disordered" evidence="1">
    <location>
        <begin position="27"/>
        <end position="46"/>
    </location>
</feature>
<protein>
    <submittedName>
        <fullName evidence="2">2293_t:CDS:1</fullName>
    </submittedName>
</protein>
<proteinExistence type="predicted"/>
<evidence type="ECO:0000256" key="1">
    <source>
        <dbReference type="SAM" id="MobiDB-lite"/>
    </source>
</evidence>